<name>A0ABU7LBI1_9NOCA</name>
<accession>A0ABU7LBI1</accession>
<comment type="caution">
    <text evidence="1">The sequence shown here is derived from an EMBL/GenBank/DDBJ whole genome shotgun (WGS) entry which is preliminary data.</text>
</comment>
<evidence type="ECO:0000313" key="2">
    <source>
        <dbReference type="Proteomes" id="UP001336020"/>
    </source>
</evidence>
<organism evidence="1 2">
    <name type="scientific">Rhodococcus artemisiae</name>
    <dbReference type="NCBI Taxonomy" id="714159"/>
    <lineage>
        <taxon>Bacteria</taxon>
        <taxon>Bacillati</taxon>
        <taxon>Actinomycetota</taxon>
        <taxon>Actinomycetes</taxon>
        <taxon>Mycobacteriales</taxon>
        <taxon>Nocardiaceae</taxon>
        <taxon>Rhodococcus</taxon>
    </lineage>
</organism>
<reference evidence="1 2" key="1">
    <citation type="submission" date="2023-07" db="EMBL/GenBank/DDBJ databases">
        <authorList>
            <person name="Girao M."/>
            <person name="Carvalho M.F."/>
        </authorList>
    </citation>
    <scope>NUCLEOTIDE SEQUENCE [LARGE SCALE GENOMIC DNA]</scope>
    <source>
        <strain evidence="1 2">YIM65754</strain>
    </source>
</reference>
<evidence type="ECO:0000313" key="1">
    <source>
        <dbReference type="EMBL" id="MEE2058272.1"/>
    </source>
</evidence>
<proteinExistence type="predicted"/>
<keyword evidence="2" id="KW-1185">Reference proteome</keyword>
<dbReference type="EMBL" id="JAUTXY010000004">
    <property type="protein sequence ID" value="MEE2058272.1"/>
    <property type="molecule type" value="Genomic_DNA"/>
</dbReference>
<dbReference type="Proteomes" id="UP001336020">
    <property type="component" value="Unassembled WGS sequence"/>
</dbReference>
<gene>
    <name evidence="1" type="ORF">Q7514_12140</name>
</gene>
<protein>
    <submittedName>
        <fullName evidence="1">Helix-turn-helix domain-containing protein</fullName>
    </submittedName>
</protein>
<sequence length="137" mass="15156">MNDIPELFDLGDRVLLGPRPAAEVAEVIRVAGQLLTRAQMPPLPRRLVALAEHLERFSDPAVHGSAALPQQDSSIPSEHAPILLDPISTSDAARILGCTENAIRQRLRRHTLPGRRVAGRWWIERADLTTSPKEHES</sequence>
<dbReference type="RefSeq" id="WP_330133492.1">
    <property type="nucleotide sequence ID" value="NZ_JAUTXY010000004.1"/>
</dbReference>